<dbReference type="SUPFAM" id="SSF53098">
    <property type="entry name" value="Ribonuclease H-like"/>
    <property type="match status" value="1"/>
</dbReference>
<protein>
    <submittedName>
        <fullName evidence="4">IS4 family transposase</fullName>
    </submittedName>
</protein>
<proteinExistence type="predicted"/>
<organism evidence="4 5">
    <name type="scientific">Lentzea kristufekii</name>
    <dbReference type="NCBI Taxonomy" id="3095430"/>
    <lineage>
        <taxon>Bacteria</taxon>
        <taxon>Bacillati</taxon>
        <taxon>Actinomycetota</taxon>
        <taxon>Actinomycetes</taxon>
        <taxon>Pseudonocardiales</taxon>
        <taxon>Pseudonocardiaceae</taxon>
        <taxon>Lentzea</taxon>
    </lineage>
</organism>
<gene>
    <name evidence="4" type="ORF">SK571_46105</name>
</gene>
<feature type="domain" description="Transposase IS4 N-terminal" evidence="3">
    <location>
        <begin position="15"/>
        <end position="106"/>
    </location>
</feature>
<dbReference type="Pfam" id="PF01609">
    <property type="entry name" value="DDE_Tnp_1"/>
    <property type="match status" value="1"/>
</dbReference>
<feature type="domain" description="Transposase IS4-like" evidence="2">
    <location>
        <begin position="131"/>
        <end position="346"/>
    </location>
</feature>
<dbReference type="EMBL" id="JAXAVV010000074">
    <property type="protein sequence ID" value="MDX8056784.1"/>
    <property type="molecule type" value="Genomic_DNA"/>
</dbReference>
<dbReference type="InterPro" id="IPR012337">
    <property type="entry name" value="RNaseH-like_sf"/>
</dbReference>
<dbReference type="RefSeq" id="WP_319990420.1">
    <property type="nucleotide sequence ID" value="NZ_JAXAVV010000074.1"/>
</dbReference>
<evidence type="ECO:0000256" key="1">
    <source>
        <dbReference type="SAM" id="MobiDB-lite"/>
    </source>
</evidence>
<evidence type="ECO:0000259" key="3">
    <source>
        <dbReference type="Pfam" id="PF13006"/>
    </source>
</evidence>
<keyword evidence="5" id="KW-1185">Reference proteome</keyword>
<dbReference type="InterPro" id="IPR024473">
    <property type="entry name" value="Transposases_IS4_N"/>
</dbReference>
<evidence type="ECO:0000313" key="4">
    <source>
        <dbReference type="EMBL" id="MDX8056784.1"/>
    </source>
</evidence>
<feature type="region of interest" description="Disordered" evidence="1">
    <location>
        <begin position="141"/>
        <end position="161"/>
    </location>
</feature>
<sequence>MDLEVGGRPSLADQAAVGVLTRTFPVELVDRVIDQYWRREQRTRALPARLVFYFTLVLCLFPHESYRSAMAILMSVFGRGGRGYRVPTTGSIGDARRRLGAGPMETVARAVMKPLARQETQGSWYREWLLAAVDGTTFTVPDTEDNEREFGRPGSGRGEGRTAYPQIQAACLVELGTHAVFDARMDAYAAGEAMLIEEMFPSLRPGMLLLADRHVYSFRRWLAAAATGADLAWRVSANLILVPSQYLGDGSFIAEITPPKSSGQRPFRLRAIEYSLPGSQEVYRLVTTVLDPVRAPAAELAAVYHQRWDVEGFFKQVKSVQLNEEKIFRSKSPEGVRQEFWAHLAVHYATMCVQVDAADQALLDPDRISHKNTVRVLRSRIWRPESFPPAPQR</sequence>
<dbReference type="NCBIfam" id="NF033592">
    <property type="entry name" value="transpos_IS4_1"/>
    <property type="match status" value="1"/>
</dbReference>
<dbReference type="InterPro" id="IPR002559">
    <property type="entry name" value="Transposase_11"/>
</dbReference>
<evidence type="ECO:0000313" key="5">
    <source>
        <dbReference type="Proteomes" id="UP001271792"/>
    </source>
</evidence>
<dbReference type="PANTHER" id="PTHR37529:SF1">
    <property type="entry name" value="TRANSPOSASE INSG FOR INSERTION SEQUENCE ELEMENT IS4-RELATED"/>
    <property type="match status" value="1"/>
</dbReference>
<comment type="caution">
    <text evidence="4">The sequence shown here is derived from an EMBL/GenBank/DDBJ whole genome shotgun (WGS) entry which is preliminary data.</text>
</comment>
<name>A0ABU4U859_9PSEU</name>
<dbReference type="InterPro" id="IPR047952">
    <property type="entry name" value="Transpos_IS4"/>
</dbReference>
<dbReference type="Gene3D" id="3.90.350.10">
    <property type="entry name" value="Transposase Inhibitor Protein From Tn5, Chain A, domain 1"/>
    <property type="match status" value="1"/>
</dbReference>
<accession>A0ABU4U859</accession>
<dbReference type="Pfam" id="PF13006">
    <property type="entry name" value="Nterm_IS4"/>
    <property type="match status" value="1"/>
</dbReference>
<dbReference type="Proteomes" id="UP001271792">
    <property type="component" value="Unassembled WGS sequence"/>
</dbReference>
<dbReference type="PANTHER" id="PTHR37529">
    <property type="entry name" value="TRANSPOSASE INSG FOR INSERTION SEQUENCE ELEMENT IS4-RELATED"/>
    <property type="match status" value="1"/>
</dbReference>
<reference evidence="4 5" key="1">
    <citation type="submission" date="2023-11" db="EMBL/GenBank/DDBJ databases">
        <title>Lentzea sokolovensis, sp. nov., Lentzea kristufkii, sp. nov., and Lentzea miocenensis, sp. nov., rare actinobacteria from Sokolov Coal Basin, Miocene lacustrine sediment, Czech Republic.</title>
        <authorList>
            <person name="Lara A."/>
            <person name="Kotroba L."/>
            <person name="Nouioui I."/>
            <person name="Neumann-Schaal M."/>
            <person name="Mast Y."/>
            <person name="Chronakova A."/>
        </authorList>
    </citation>
    <scope>NUCLEOTIDE SEQUENCE [LARGE SCALE GENOMIC DNA]</scope>
    <source>
        <strain evidence="4 5">BCCO 10_0798</strain>
    </source>
</reference>
<evidence type="ECO:0000259" key="2">
    <source>
        <dbReference type="Pfam" id="PF01609"/>
    </source>
</evidence>